<keyword evidence="3 6" id="KW-0812">Transmembrane</keyword>
<evidence type="ECO:0000256" key="5">
    <source>
        <dbReference type="ARBA" id="ARBA00023136"/>
    </source>
</evidence>
<evidence type="ECO:0000256" key="6">
    <source>
        <dbReference type="SAM" id="Phobius"/>
    </source>
</evidence>
<evidence type="ECO:0000256" key="1">
    <source>
        <dbReference type="ARBA" id="ARBA00004651"/>
    </source>
</evidence>
<keyword evidence="2" id="KW-1003">Cell membrane</keyword>
<comment type="subcellular location">
    <subcellularLocation>
        <location evidence="1">Cell membrane</location>
        <topology evidence="1">Multi-pass membrane protein</topology>
    </subcellularLocation>
</comment>
<dbReference type="PANTHER" id="PTHR30482:SF17">
    <property type="entry name" value="ABC TRANSPORTER ATP-BINDING PROTEIN"/>
    <property type="match status" value="1"/>
</dbReference>
<feature type="transmembrane region" description="Helical" evidence="6">
    <location>
        <begin position="243"/>
        <end position="266"/>
    </location>
</feature>
<dbReference type="CDD" id="cd06581">
    <property type="entry name" value="TM_PBP1_LivM_like"/>
    <property type="match status" value="1"/>
</dbReference>
<dbReference type="GO" id="GO:0005886">
    <property type="term" value="C:plasma membrane"/>
    <property type="evidence" value="ECO:0007669"/>
    <property type="project" value="UniProtKB-SubCell"/>
</dbReference>
<name>A0A1K0JEB1_CUPNE</name>
<feature type="transmembrane region" description="Helical" evidence="6">
    <location>
        <begin position="56"/>
        <end position="77"/>
    </location>
</feature>
<dbReference type="InterPro" id="IPR001851">
    <property type="entry name" value="ABC_transp_permease"/>
</dbReference>
<evidence type="ECO:0000256" key="2">
    <source>
        <dbReference type="ARBA" id="ARBA00022475"/>
    </source>
</evidence>
<dbReference type="AlphaFoldDB" id="A0A1K0JEB1"/>
<dbReference type="PANTHER" id="PTHR30482">
    <property type="entry name" value="HIGH-AFFINITY BRANCHED-CHAIN AMINO ACID TRANSPORT SYSTEM PERMEASE"/>
    <property type="match status" value="1"/>
</dbReference>
<protein>
    <submittedName>
        <fullName evidence="7">ABC-type transporter, permease component</fullName>
    </submittedName>
</protein>
<evidence type="ECO:0000313" key="7">
    <source>
        <dbReference type="EMBL" id="SCU76301.1"/>
    </source>
</evidence>
<evidence type="ECO:0000256" key="3">
    <source>
        <dbReference type="ARBA" id="ARBA00022692"/>
    </source>
</evidence>
<dbReference type="EMBL" id="FMSH01000215">
    <property type="protein sequence ID" value="SCU76301.1"/>
    <property type="molecule type" value="Genomic_DNA"/>
</dbReference>
<keyword evidence="5 6" id="KW-0472">Membrane</keyword>
<sequence>MMASGKRATFTYGLLLAVLLLAPWLGAYPVLVMKLLCFALFACAFNLLLGYTGLVSFGHAAFFGGAAYACGYAMKFLQLTPELGLLAGTAFGALLGLVFGALAIRRQGIYFAMITLALAQMFYFFCLQTPATGGEDGLQAVPRGDLFGVLPLASDHTMYYVVLLITATAFLGIMRIVNSPFGQILRAIKENEPRAISLGYDADRFKLLAFVLSSALAGLAGALKTLVLGFATLTDVHWMMSGTVILMTLVGGMGTLSGPLVGALVIVALENKLGDAGNVLAAMTGIGWFEALGESVSMVTGLIFVVCVLTFRRGIMGEILARWQARPSLQAGAPAVGPARSGATNPGQG</sequence>
<organism evidence="7">
    <name type="scientific">Cupriavidus necator</name>
    <name type="common">Alcaligenes eutrophus</name>
    <name type="synonym">Ralstonia eutropha</name>
    <dbReference type="NCBI Taxonomy" id="106590"/>
    <lineage>
        <taxon>Bacteria</taxon>
        <taxon>Pseudomonadati</taxon>
        <taxon>Pseudomonadota</taxon>
        <taxon>Betaproteobacteria</taxon>
        <taxon>Burkholderiales</taxon>
        <taxon>Burkholderiaceae</taxon>
        <taxon>Cupriavidus</taxon>
    </lineage>
</organism>
<proteinExistence type="predicted"/>
<dbReference type="InterPro" id="IPR043428">
    <property type="entry name" value="LivM-like"/>
</dbReference>
<feature type="transmembrane region" description="Helical" evidence="6">
    <location>
        <begin position="109"/>
        <end position="131"/>
    </location>
</feature>
<gene>
    <name evidence="7" type="ORF">CNECB9_2920019</name>
</gene>
<feature type="transmembrane region" description="Helical" evidence="6">
    <location>
        <begin position="83"/>
        <end position="102"/>
    </location>
</feature>
<feature type="transmembrane region" description="Helical" evidence="6">
    <location>
        <begin position="157"/>
        <end position="177"/>
    </location>
</feature>
<keyword evidence="4 6" id="KW-1133">Transmembrane helix</keyword>
<evidence type="ECO:0000256" key="4">
    <source>
        <dbReference type="ARBA" id="ARBA00022989"/>
    </source>
</evidence>
<dbReference type="Pfam" id="PF02653">
    <property type="entry name" value="BPD_transp_2"/>
    <property type="match status" value="1"/>
</dbReference>
<feature type="transmembrane region" description="Helical" evidence="6">
    <location>
        <begin position="7"/>
        <end position="25"/>
    </location>
</feature>
<accession>A0A1K0JEB1</accession>
<feature type="transmembrane region" description="Helical" evidence="6">
    <location>
        <begin position="295"/>
        <end position="312"/>
    </location>
</feature>
<reference evidence="7" key="1">
    <citation type="submission" date="2016-09" db="EMBL/GenBank/DDBJ databases">
        <authorList>
            <person name="Capua I."/>
            <person name="De Benedictis P."/>
            <person name="Joannis T."/>
            <person name="Lombin L.H."/>
            <person name="Cattoli G."/>
        </authorList>
    </citation>
    <scope>NUCLEOTIDE SEQUENCE</scope>
    <source>
        <strain evidence="7">B9</strain>
    </source>
</reference>
<dbReference type="GO" id="GO:0015658">
    <property type="term" value="F:branched-chain amino acid transmembrane transporter activity"/>
    <property type="evidence" value="ECO:0007669"/>
    <property type="project" value="InterPro"/>
</dbReference>
<feature type="transmembrane region" description="Helical" evidence="6">
    <location>
        <begin position="207"/>
        <end position="231"/>
    </location>
</feature>